<sequence>MGGCLSSVGGDSVTVRSSSNNSAFVISPKGDLHPYSTPIFVSEVLDQMENSTSFFVCNSDSLSYDQHIHALDAQHELDAGQIYFVLPVSKLCDRLSASEMAALAVKASVALNSKPSSSSLKSSKGFSQKRSNSYKKKSKKISPFVVGTLFVYMHFPGGSLNYFGATTSTSSKGVKCIKTGMFLCEMMLKISSLSNSISLMRRRKMEESLSVTFDETHPPSKISPLVYDDLDKEEAIKVAEKKNLENDIMDETLEIDERVLVIE</sequence>
<dbReference type="EMBL" id="BKCJ010002226">
    <property type="protein sequence ID" value="GEU47134.1"/>
    <property type="molecule type" value="Genomic_DNA"/>
</dbReference>
<dbReference type="Pfam" id="PF14009">
    <property type="entry name" value="PADRE"/>
    <property type="match status" value="1"/>
</dbReference>
<comment type="caution">
    <text evidence="1">The sequence shown here is derived from an EMBL/GenBank/DDBJ whole genome shotgun (WGS) entry which is preliminary data.</text>
</comment>
<dbReference type="PANTHER" id="PTHR33052">
    <property type="entry name" value="DUF4228 DOMAIN PROTEIN-RELATED"/>
    <property type="match status" value="1"/>
</dbReference>
<name>A0A6L2KGY7_TANCI</name>
<gene>
    <name evidence="1" type="ORF">Tci_019112</name>
</gene>
<proteinExistence type="predicted"/>
<reference evidence="1" key="1">
    <citation type="journal article" date="2019" name="Sci. Rep.">
        <title>Draft genome of Tanacetum cinerariifolium, the natural source of mosquito coil.</title>
        <authorList>
            <person name="Yamashiro T."/>
            <person name="Shiraishi A."/>
            <person name="Satake H."/>
            <person name="Nakayama K."/>
        </authorList>
    </citation>
    <scope>NUCLEOTIDE SEQUENCE</scope>
</reference>
<dbReference type="InterPro" id="IPR025322">
    <property type="entry name" value="PADRE_dom"/>
</dbReference>
<accession>A0A6L2KGY7</accession>
<protein>
    <submittedName>
        <fullName evidence="1">Uncharacterized protein</fullName>
    </submittedName>
</protein>
<evidence type="ECO:0000313" key="1">
    <source>
        <dbReference type="EMBL" id="GEU47134.1"/>
    </source>
</evidence>
<organism evidence="1">
    <name type="scientific">Tanacetum cinerariifolium</name>
    <name type="common">Dalmatian daisy</name>
    <name type="synonym">Chrysanthemum cinerariifolium</name>
    <dbReference type="NCBI Taxonomy" id="118510"/>
    <lineage>
        <taxon>Eukaryota</taxon>
        <taxon>Viridiplantae</taxon>
        <taxon>Streptophyta</taxon>
        <taxon>Embryophyta</taxon>
        <taxon>Tracheophyta</taxon>
        <taxon>Spermatophyta</taxon>
        <taxon>Magnoliopsida</taxon>
        <taxon>eudicotyledons</taxon>
        <taxon>Gunneridae</taxon>
        <taxon>Pentapetalae</taxon>
        <taxon>asterids</taxon>
        <taxon>campanulids</taxon>
        <taxon>Asterales</taxon>
        <taxon>Asteraceae</taxon>
        <taxon>Asteroideae</taxon>
        <taxon>Anthemideae</taxon>
        <taxon>Anthemidinae</taxon>
        <taxon>Tanacetum</taxon>
    </lineage>
</organism>
<dbReference type="AlphaFoldDB" id="A0A6L2KGY7"/>